<feature type="region of interest" description="Disordered" evidence="2">
    <location>
        <begin position="92"/>
        <end position="111"/>
    </location>
</feature>
<feature type="region of interest" description="Disordered" evidence="2">
    <location>
        <begin position="244"/>
        <end position="291"/>
    </location>
</feature>
<keyword evidence="4" id="KW-1185">Reference proteome</keyword>
<feature type="region of interest" description="Disordered" evidence="2">
    <location>
        <begin position="41"/>
        <end position="66"/>
    </location>
</feature>
<dbReference type="EMBL" id="CAUYUJ010016316">
    <property type="protein sequence ID" value="CAK0863928.1"/>
    <property type="molecule type" value="Genomic_DNA"/>
</dbReference>
<feature type="coiled-coil region" evidence="1">
    <location>
        <begin position="113"/>
        <end position="154"/>
    </location>
</feature>
<feature type="non-terminal residue" evidence="3">
    <location>
        <position position="856"/>
    </location>
</feature>
<evidence type="ECO:0000313" key="4">
    <source>
        <dbReference type="Proteomes" id="UP001189429"/>
    </source>
</evidence>
<feature type="compositionally biased region" description="Basic and acidic residues" evidence="2">
    <location>
        <begin position="544"/>
        <end position="565"/>
    </location>
</feature>
<feature type="region of interest" description="Disordered" evidence="2">
    <location>
        <begin position="536"/>
        <end position="565"/>
    </location>
</feature>
<accession>A0ABN9UXH8</accession>
<gene>
    <name evidence="3" type="ORF">PCOR1329_LOCUS51948</name>
</gene>
<keyword evidence="1" id="KW-0175">Coiled coil</keyword>
<dbReference type="SUPFAM" id="SSF56219">
    <property type="entry name" value="DNase I-like"/>
    <property type="match status" value="1"/>
</dbReference>
<comment type="caution">
    <text evidence="3">The sequence shown here is derived from an EMBL/GenBank/DDBJ whole genome shotgun (WGS) entry which is preliminary data.</text>
</comment>
<organism evidence="3 4">
    <name type="scientific">Prorocentrum cordatum</name>
    <dbReference type="NCBI Taxonomy" id="2364126"/>
    <lineage>
        <taxon>Eukaryota</taxon>
        <taxon>Sar</taxon>
        <taxon>Alveolata</taxon>
        <taxon>Dinophyceae</taxon>
        <taxon>Prorocentrales</taxon>
        <taxon>Prorocentraceae</taxon>
        <taxon>Prorocentrum</taxon>
    </lineage>
</organism>
<dbReference type="InterPro" id="IPR036691">
    <property type="entry name" value="Endo/exonu/phosph_ase_sf"/>
</dbReference>
<evidence type="ECO:0000313" key="3">
    <source>
        <dbReference type="EMBL" id="CAK0863928.1"/>
    </source>
</evidence>
<evidence type="ECO:0000256" key="2">
    <source>
        <dbReference type="SAM" id="MobiDB-lite"/>
    </source>
</evidence>
<dbReference type="Proteomes" id="UP001189429">
    <property type="component" value="Unassembled WGS sequence"/>
</dbReference>
<name>A0ABN9UXH8_9DINO</name>
<reference evidence="3" key="1">
    <citation type="submission" date="2023-10" db="EMBL/GenBank/DDBJ databases">
        <authorList>
            <person name="Chen Y."/>
            <person name="Shah S."/>
            <person name="Dougan E. K."/>
            <person name="Thang M."/>
            <person name="Chan C."/>
        </authorList>
    </citation>
    <scope>NUCLEOTIDE SEQUENCE [LARGE SCALE GENOMIC DNA]</scope>
</reference>
<dbReference type="Gene3D" id="3.60.10.10">
    <property type="entry name" value="Endonuclease/exonuclease/phosphatase"/>
    <property type="match status" value="1"/>
</dbReference>
<feature type="compositionally biased region" description="Polar residues" evidence="2">
    <location>
        <begin position="92"/>
        <end position="101"/>
    </location>
</feature>
<sequence length="856" mass="94553">MPAGRRSPYSVCTSRGNWAFDFRIKKNEGVCGVCWSPIDVPKSKNGGQGDGPPWRDGPRHGRPGQAFDTSALLAMLAPCPAFKSDPTAVEKLQSQNSQYQKSLAKPKEPRGEAQQLYRAMEQKRAAMESAAERATELQQALERANADVAIASQLFLEAESKHKSAVKRLAQQAEVSTQKEGRATDGKRILSAFDESLFSDLSDIDGEAQAQLAQIEADIKAKVEEVAKLQATVLVAAAKAKEIRASPPKRSRIDEEGAAAVGTGAQSDAEEAASPTDVSPPAAEQAEPTVEEAAVKEQVKSALAQARIKVEGKAAAGLGPRLAASSGAAAARSRSRSAADLASVHFQCQYDLFIIGFPGCLIPGEPYIMHYGCGCSGEWRCKWYLDLADFDCGVCPGLWHTRVGNYLVVACYLLPGHKLRGDNEKTLVRLAGFLKLIRDPWILVGDWNVTPAEWDTTDWIAKLGGQLKVPIDGQVTCNRGSGTLIDNVIASTKVADALRVNIVPRVPWKTHAGLPISLKAGKVSWWIRTLSIARPPPTVSKPRRQPDPDSKRQKKITEPKQKRREQLSVALQDAFDELYPEKDFHPIDSTPFAIPLDLRREVRAQPYEGRPVHRPRVVQDADPVARDALSVMYGEWIQAVENATMLRRDVHEEDRSEFCGRANGYDFSWSQSRSTPGRAHLRDQHLEWWELCTALIHRYVLLRRAGKAQELESCVCKLDELLESASAIDFPFDKDPDCDWAGWFGAVSNITDADDLELQSLMEAADKYRSRAVGQALSKARRGHQSWVLKMWKSSPGVLHRHVKGDLKVKPAELTRGNDIYATPNNMMDLRADEWSDVWSDPKADLDKVRAGFMHL</sequence>
<proteinExistence type="predicted"/>
<evidence type="ECO:0000256" key="1">
    <source>
        <dbReference type="SAM" id="Coils"/>
    </source>
</evidence>
<protein>
    <submittedName>
        <fullName evidence="3">Uncharacterized protein</fullName>
    </submittedName>
</protein>